<evidence type="ECO:0000313" key="1">
    <source>
        <dbReference type="EMBL" id="CAE8609322.1"/>
    </source>
</evidence>
<name>A0A813F4Z5_POLGL</name>
<dbReference type="EMBL" id="CAJNNV010024280">
    <property type="protein sequence ID" value="CAE8609322.1"/>
    <property type="molecule type" value="Genomic_DNA"/>
</dbReference>
<organism evidence="1 2">
    <name type="scientific">Polarella glacialis</name>
    <name type="common">Dinoflagellate</name>
    <dbReference type="NCBI Taxonomy" id="89957"/>
    <lineage>
        <taxon>Eukaryota</taxon>
        <taxon>Sar</taxon>
        <taxon>Alveolata</taxon>
        <taxon>Dinophyceae</taxon>
        <taxon>Suessiales</taxon>
        <taxon>Suessiaceae</taxon>
        <taxon>Polarella</taxon>
    </lineage>
</organism>
<sequence length="103" mass="11457">METHPLGTPFRTGLLEATWFHCSHSAKPCACKLRGQVRALCEVLEAVLCCGQRPRCFVAQRCLLHVLRREEAHQHASLEQAVATWALHRGASSLNDAECFFAA</sequence>
<gene>
    <name evidence="1" type="ORF">PGLA1383_LOCUS27149</name>
</gene>
<protein>
    <submittedName>
        <fullName evidence="1">Uncharacterized protein</fullName>
    </submittedName>
</protein>
<reference evidence="1" key="1">
    <citation type="submission" date="2021-02" db="EMBL/GenBank/DDBJ databases">
        <authorList>
            <person name="Dougan E. K."/>
            <person name="Rhodes N."/>
            <person name="Thang M."/>
            <person name="Chan C."/>
        </authorList>
    </citation>
    <scope>NUCLEOTIDE SEQUENCE</scope>
</reference>
<keyword evidence="2" id="KW-1185">Reference proteome</keyword>
<dbReference type="Proteomes" id="UP000654075">
    <property type="component" value="Unassembled WGS sequence"/>
</dbReference>
<proteinExistence type="predicted"/>
<evidence type="ECO:0000313" key="2">
    <source>
        <dbReference type="Proteomes" id="UP000654075"/>
    </source>
</evidence>
<dbReference type="AlphaFoldDB" id="A0A813F4Z5"/>
<comment type="caution">
    <text evidence="1">The sequence shown here is derived from an EMBL/GenBank/DDBJ whole genome shotgun (WGS) entry which is preliminary data.</text>
</comment>
<accession>A0A813F4Z5</accession>